<comment type="caution">
    <text evidence="2">The sequence shown here is derived from an EMBL/GenBank/DDBJ whole genome shotgun (WGS) entry which is preliminary data.</text>
</comment>
<reference evidence="2" key="1">
    <citation type="journal article" date="2023" name="Mol. Phylogenet. Evol.">
        <title>Genome-scale phylogeny and comparative genomics of the fungal order Sordariales.</title>
        <authorList>
            <person name="Hensen N."/>
            <person name="Bonometti L."/>
            <person name="Westerberg I."/>
            <person name="Brannstrom I.O."/>
            <person name="Guillou S."/>
            <person name="Cros-Aarteil S."/>
            <person name="Calhoun S."/>
            <person name="Haridas S."/>
            <person name="Kuo A."/>
            <person name="Mondo S."/>
            <person name="Pangilinan J."/>
            <person name="Riley R."/>
            <person name="LaButti K."/>
            <person name="Andreopoulos B."/>
            <person name="Lipzen A."/>
            <person name="Chen C."/>
            <person name="Yan M."/>
            <person name="Daum C."/>
            <person name="Ng V."/>
            <person name="Clum A."/>
            <person name="Steindorff A."/>
            <person name="Ohm R.A."/>
            <person name="Martin F."/>
            <person name="Silar P."/>
            <person name="Natvig D.O."/>
            <person name="Lalanne C."/>
            <person name="Gautier V."/>
            <person name="Ament-Velasquez S.L."/>
            <person name="Kruys A."/>
            <person name="Hutchinson M.I."/>
            <person name="Powell A.J."/>
            <person name="Barry K."/>
            <person name="Miller A.N."/>
            <person name="Grigoriev I.V."/>
            <person name="Debuchy R."/>
            <person name="Gladieux P."/>
            <person name="Hiltunen Thoren M."/>
            <person name="Johannesson H."/>
        </authorList>
    </citation>
    <scope>NUCLEOTIDE SEQUENCE</scope>
    <source>
        <strain evidence="2">CBS 990.96</strain>
    </source>
</reference>
<dbReference type="AlphaFoldDB" id="A0AAN6YRQ5"/>
<organism evidence="2 3">
    <name type="scientific">Podospora fimiseda</name>
    <dbReference type="NCBI Taxonomy" id="252190"/>
    <lineage>
        <taxon>Eukaryota</taxon>
        <taxon>Fungi</taxon>
        <taxon>Dikarya</taxon>
        <taxon>Ascomycota</taxon>
        <taxon>Pezizomycotina</taxon>
        <taxon>Sordariomycetes</taxon>
        <taxon>Sordariomycetidae</taxon>
        <taxon>Sordariales</taxon>
        <taxon>Podosporaceae</taxon>
        <taxon>Podospora</taxon>
    </lineage>
</organism>
<gene>
    <name evidence="2" type="ORF">QBC38DRAFT_138710</name>
</gene>
<feature type="region of interest" description="Disordered" evidence="1">
    <location>
        <begin position="1"/>
        <end position="97"/>
    </location>
</feature>
<evidence type="ECO:0000313" key="2">
    <source>
        <dbReference type="EMBL" id="KAK4221217.1"/>
    </source>
</evidence>
<proteinExistence type="predicted"/>
<protein>
    <submittedName>
        <fullName evidence="2">Uncharacterized protein</fullName>
    </submittedName>
</protein>
<name>A0AAN6YRQ5_9PEZI</name>
<accession>A0AAN6YRQ5</accession>
<evidence type="ECO:0000313" key="3">
    <source>
        <dbReference type="Proteomes" id="UP001301958"/>
    </source>
</evidence>
<reference evidence="2" key="2">
    <citation type="submission" date="2023-05" db="EMBL/GenBank/DDBJ databases">
        <authorList>
            <consortium name="Lawrence Berkeley National Laboratory"/>
            <person name="Steindorff A."/>
            <person name="Hensen N."/>
            <person name="Bonometti L."/>
            <person name="Westerberg I."/>
            <person name="Brannstrom I.O."/>
            <person name="Guillou S."/>
            <person name="Cros-Aarteil S."/>
            <person name="Calhoun S."/>
            <person name="Haridas S."/>
            <person name="Kuo A."/>
            <person name="Mondo S."/>
            <person name="Pangilinan J."/>
            <person name="Riley R."/>
            <person name="Labutti K."/>
            <person name="Andreopoulos B."/>
            <person name="Lipzen A."/>
            <person name="Chen C."/>
            <person name="Yanf M."/>
            <person name="Daum C."/>
            <person name="Ng V."/>
            <person name="Clum A."/>
            <person name="Ohm R."/>
            <person name="Martin F."/>
            <person name="Silar P."/>
            <person name="Natvig D."/>
            <person name="Lalanne C."/>
            <person name="Gautier V."/>
            <person name="Ament-Velasquez S.L."/>
            <person name="Kruys A."/>
            <person name="Hutchinson M.I."/>
            <person name="Powell A.J."/>
            <person name="Barry K."/>
            <person name="Miller A.N."/>
            <person name="Grigoriev I.V."/>
            <person name="Debuchy R."/>
            <person name="Gladieux P."/>
            <person name="Thoren M.H."/>
            <person name="Johannesson H."/>
        </authorList>
    </citation>
    <scope>NUCLEOTIDE SEQUENCE</scope>
    <source>
        <strain evidence="2">CBS 990.96</strain>
    </source>
</reference>
<evidence type="ECO:0000256" key="1">
    <source>
        <dbReference type="SAM" id="MobiDB-lite"/>
    </source>
</evidence>
<keyword evidence="3" id="KW-1185">Reference proteome</keyword>
<dbReference type="EMBL" id="MU865571">
    <property type="protein sequence ID" value="KAK4221217.1"/>
    <property type="molecule type" value="Genomic_DNA"/>
</dbReference>
<feature type="compositionally biased region" description="Polar residues" evidence="1">
    <location>
        <begin position="49"/>
        <end position="82"/>
    </location>
</feature>
<sequence>MPNSSSDTGTPDPGGTNTTPQVAQATIRFSSKSVTPVNPRNDPDGINASPEQTPIIASSSNGNVTPAQNNHGPGVSQATSDRFNGYVTPRRSPWQQPLAGVSDGQIFGFVHYDDWPRLAAQRGITWATAPLPFRRPADWNSYVAVAWVCSCARRNAMTQQVCLGCGEEEMTEDSHTINYWRMACGTVGRPVKFREQLTGPGGWDFHREREESGPGWLIYW</sequence>
<feature type="compositionally biased region" description="Polar residues" evidence="1">
    <location>
        <begin position="21"/>
        <end position="38"/>
    </location>
</feature>
<dbReference type="Proteomes" id="UP001301958">
    <property type="component" value="Unassembled WGS sequence"/>
</dbReference>
<feature type="compositionally biased region" description="Low complexity" evidence="1">
    <location>
        <begin position="1"/>
        <end position="20"/>
    </location>
</feature>